<keyword evidence="18" id="KW-1185">Reference proteome</keyword>
<proteinExistence type="inferred from homology"/>
<comment type="caution">
    <text evidence="17">The sequence shown here is derived from an EMBL/GenBank/DDBJ whole genome shotgun (WGS) entry which is preliminary data.</text>
</comment>
<evidence type="ECO:0000256" key="7">
    <source>
        <dbReference type="ARBA" id="ARBA00022840"/>
    </source>
</evidence>
<evidence type="ECO:0000256" key="2">
    <source>
        <dbReference type="ARBA" id="ARBA00006432"/>
    </source>
</evidence>
<feature type="region of interest" description="Disordered" evidence="12">
    <location>
        <begin position="1463"/>
        <end position="1491"/>
    </location>
</feature>
<dbReference type="InterPro" id="IPR042099">
    <property type="entry name" value="ANL_N_sf"/>
</dbReference>
<comment type="similarity">
    <text evidence="2">Belongs to the ATP-dependent AMP-binding enzyme family.</text>
</comment>
<feature type="coiled-coil region" evidence="11">
    <location>
        <begin position="18"/>
        <end position="52"/>
    </location>
</feature>
<feature type="coiled-coil region" evidence="11">
    <location>
        <begin position="610"/>
        <end position="655"/>
    </location>
</feature>
<dbReference type="PANTHER" id="PTHR15742">
    <property type="entry name" value="GIRDIN"/>
    <property type="match status" value="1"/>
</dbReference>
<dbReference type="OrthoDB" id="10036174at2759"/>
<keyword evidence="5" id="KW-0436">Ligase</keyword>
<feature type="region of interest" description="Disordered" evidence="12">
    <location>
        <begin position="1019"/>
        <end position="1064"/>
    </location>
</feature>
<evidence type="ECO:0000256" key="9">
    <source>
        <dbReference type="ARBA" id="ARBA00023098"/>
    </source>
</evidence>
<feature type="compositionally biased region" description="Basic residues" evidence="12">
    <location>
        <begin position="1463"/>
        <end position="1472"/>
    </location>
</feature>
<feature type="compositionally biased region" description="Basic and acidic residues" evidence="12">
    <location>
        <begin position="1371"/>
        <end position="1384"/>
    </location>
</feature>
<feature type="coiled-coil region" evidence="11">
    <location>
        <begin position="281"/>
        <end position="365"/>
    </location>
</feature>
<evidence type="ECO:0000256" key="8">
    <source>
        <dbReference type="ARBA" id="ARBA00023054"/>
    </source>
</evidence>
<dbReference type="EMBL" id="JAPFRF010000005">
    <property type="protein sequence ID" value="KAJ7331891.1"/>
    <property type="molecule type" value="Genomic_DNA"/>
</dbReference>
<evidence type="ECO:0000256" key="10">
    <source>
        <dbReference type="ARBA" id="ARBA00023136"/>
    </source>
</evidence>
<feature type="compositionally biased region" description="Polar residues" evidence="12">
    <location>
        <begin position="1385"/>
        <end position="1398"/>
    </location>
</feature>
<organism evidence="17 18">
    <name type="scientific">Phrynocephalus forsythii</name>
    <dbReference type="NCBI Taxonomy" id="171643"/>
    <lineage>
        <taxon>Eukaryota</taxon>
        <taxon>Metazoa</taxon>
        <taxon>Chordata</taxon>
        <taxon>Craniata</taxon>
        <taxon>Vertebrata</taxon>
        <taxon>Euteleostomi</taxon>
        <taxon>Lepidosauria</taxon>
        <taxon>Squamata</taxon>
        <taxon>Bifurcata</taxon>
        <taxon>Unidentata</taxon>
        <taxon>Episquamata</taxon>
        <taxon>Toxicofera</taxon>
        <taxon>Iguania</taxon>
        <taxon>Acrodonta</taxon>
        <taxon>Agamidae</taxon>
        <taxon>Agaminae</taxon>
        <taxon>Phrynocephalus</taxon>
    </lineage>
</organism>
<dbReference type="InterPro" id="IPR000873">
    <property type="entry name" value="AMP-dep_synth/lig_dom"/>
</dbReference>
<dbReference type="GO" id="GO:0010506">
    <property type="term" value="P:regulation of autophagy"/>
    <property type="evidence" value="ECO:0007669"/>
    <property type="project" value="InterPro"/>
</dbReference>
<dbReference type="GO" id="GO:0005615">
    <property type="term" value="C:extracellular space"/>
    <property type="evidence" value="ECO:0007669"/>
    <property type="project" value="InterPro"/>
</dbReference>
<dbReference type="GO" id="GO:0005524">
    <property type="term" value="F:ATP binding"/>
    <property type="evidence" value="ECO:0007669"/>
    <property type="project" value="UniProtKB-KW"/>
</dbReference>
<evidence type="ECO:0000256" key="4">
    <source>
        <dbReference type="ARBA" id="ARBA00022553"/>
    </source>
</evidence>
<dbReference type="SUPFAM" id="SSF56801">
    <property type="entry name" value="Acetyl-CoA synthetase-like"/>
    <property type="match status" value="1"/>
</dbReference>
<evidence type="ECO:0000256" key="11">
    <source>
        <dbReference type="SAM" id="Coils"/>
    </source>
</evidence>
<dbReference type="EC" id="6.2.1.1" evidence="3"/>
<feature type="region of interest" description="Disordered" evidence="12">
    <location>
        <begin position="1240"/>
        <end position="1278"/>
    </location>
</feature>
<feature type="region of interest" description="Disordered" evidence="12">
    <location>
        <begin position="1371"/>
        <end position="1427"/>
    </location>
</feature>
<dbReference type="GO" id="GO:0016208">
    <property type="term" value="F:AMP binding"/>
    <property type="evidence" value="ECO:0007669"/>
    <property type="project" value="InterPro"/>
</dbReference>
<name>A0A9Q1B2S3_9SAUR</name>
<dbReference type="Pfam" id="PF11365">
    <property type="entry name" value="SOGA"/>
    <property type="match status" value="2"/>
</dbReference>
<evidence type="ECO:0000256" key="3">
    <source>
        <dbReference type="ARBA" id="ARBA00013275"/>
    </source>
</evidence>
<dbReference type="Gene3D" id="3.40.50.12780">
    <property type="entry name" value="N-terminal domain of ligase-like"/>
    <property type="match status" value="1"/>
</dbReference>
<dbReference type="FunFam" id="3.40.50.12780:FF:000001">
    <property type="entry name" value="Acetyl-coenzyme A synthetase"/>
    <property type="match status" value="1"/>
</dbReference>
<evidence type="ECO:0000313" key="17">
    <source>
        <dbReference type="EMBL" id="KAJ7331891.1"/>
    </source>
</evidence>
<evidence type="ECO:0000259" key="15">
    <source>
        <dbReference type="Pfam" id="PF14818"/>
    </source>
</evidence>
<sequence>DEIEELRAEMLEMRDVYMEEDVYQLQELRQQLDQASKTCRILQYRLRKAERRSLRVIQTGQVDGELIHSLEQDVKVAKDVSVRLHNELEAVEKKRIKLEEENEDLRQRLIESELAKQVLQNEMDKLRENSLKKRGSRSLGKADKKPSAQEDNADLKCQLHFAKEESALMCKKLTKLAKENDSMKEELTKYRSLYGDLESSLSIEELADSPHSREAELKVHLKLVEEEANILSRRIVELEVENRGLRAEMDDMKGQGDKEYLGQDIPFAFSMTNCGESGESVAELRRHLQFVEEEADLLRRSLMELEEQNKLLMNELNKYKSDHDLDITLSEDSCSVISETSQEELATAKVQISELSGKVKKLQYENRVLLSNLQRCDLASCQTTRPMLETDAEAGDSAQCIPTSLWREMPIGGEHDAKERTTGNGFSKSHESSPIRLLRSKDFETLLDIRDQAALVSKAIDVLISDANGFTSSLKLCIDNDCAELVLSEAMDNENATDSKLISAILMRLGVLQQELNSFMKKVDHIGESLKDQKDSLSSCVSLESTKEALRKEHSSEFQQSDFREAQDWDVGESRPSDLYRSGTSNMTAIDVNPNMEHDRNYKSYQPEEKDSYLSEIKELQLVLSEANESLRGLQEQLSQERQLRKEEAENFTQKIFQVKEDHQKALLRREFELQSLNLQRRLEQKFWSQEKNLLVQESQQFKQNFLLLFMKLKWFLKHWRQGKILQNEGNDFLEVNSMKELYLLIEEEELNPQQQADNKIYAGDTWSQNTPTEYIKTLSDMKVILKELCTELREERQGMNELQQQFAKAKATWEMERTELKCLITQLESKTGKGLAERALSDWKTSLKREREEHQHLLAESYSAVMDLTKQLQISEKNWNQEKLELLARFKDEQQQAEQQVRELQNKINQLQKGIDRWPLKNSEIEKHGSSWKETLNEKITDKETVSEMDMKGSNLKRTKSVSSMSEFESLLDCSPYLPGKASPVIADNALSKKGPSASQVMPDALKDSAGLTSKNSVYVNSEQPPSESLVPEKLSASAHDCTQTRSFSVQDQNQKHMQRSHTAPDKTGIRIYYSPPVVRRLESPLVHNREGKIMVEPGFLFTMAKPKEESDNSESTYSQWLCNFSKQHRELLDGGEKVVAPASRFPPSLHNLEISGNMSDDMKEITNCVRQAIRSSSLERKVKSTSSQTVGLTSIGTQTIQTASIGLQTDMPRGSIHSSKSWSPRSSSLMSVRSKQISTSLDKVHSRIERPCCSPKYGSPKLQRRSSSKLDNSKDRSLWNLHQSKQNGSAWARSTTTRDSPVLSNINDGLSSLFNVVEHSGSTESIWKPGCQESKVKPEAPKYGIVQEFFRNVCGRTQSPTLIAEKKDSVMAENGSSKKPDHSSVTVVPQSENTSKVLDKKPLKQSCTEEPKLPIPSQGGKERTCKDPDIVSATIANEDVACDCSSQSLTSCFARPSRSAVRHSPSKCKLHPSDGNRAEEKAGPPSDFSEAASFLSLHEFKLLRPPLLGRNHPAGAAGPGRGLSSGSPPFPSPSSRRASRAGVSPSSLPASSSLGAGGPRRFCSAAGPLAGMVLPDEERGARLYRPPPELAREAHVPSFEKYRELYRRSVEEPEEFWGDMAKEFYWRSQNTGPFLQYNFDVTKGKIFIEWMKGATTNICYNLLDRNVYEKKLGDKIAFYWEGNEPGDSMKITYSELLSQVCQFANVLQQQGVKKGDRVSIYMPMIIELVVAMLACARIGALHSIVFAGFSAESLCERILDSNCSLLITADAFYRGDKLINLKQIADEALQKCKDKDAPLRTCIVVKHLGREELVLDGPSSKSPPLKRLCQSVQIPWDPEVDVWWHDVMKNASKECEPVWCDAEDELFILYTSGSTGKPKGVVHTVGGYMIFTAITFKYVFDYHPEDIYWCTADIGWITGHSYLTYGPLANGATSVLFEGLPIYPDVSRMWSIIDKYKVTKFYTAPTAIRLLMKYGAEPVRKYSRKSLKILGTVGEPINPEAWLWYYRVVGEERCPIVDTFWQTETGGHVLTPLPYATPVKPGSATFPFFGVVPAVLDESGEELEGEAEGYLVFKQPWPGIMRTVYKNHQRFETTYFKKFPGYYVTGDGCKRDKDGYYWITGRIDDMLNVSGHLLSTAEVESALVEHLAVSEAAVLALGLIIRRQAAHLMDSAWAVQRCCVHSSLLSLMDSSVAGEERGAVREKIGPIATPDYIQNAPGLPKTRSGKIMRRILRKIAKNDRELGDTSTVADPAVISHLFSNRCETIL</sequence>
<feature type="domain" description="Acetyl-coenzyme A synthetase N-terminal" evidence="16">
    <location>
        <begin position="1604"/>
        <end position="1663"/>
    </location>
</feature>
<reference evidence="17" key="1">
    <citation type="journal article" date="2023" name="DNA Res.">
        <title>Chromosome-level genome assembly of Phrynocephalus forsythii using third-generation DNA sequencing and Hi-C analysis.</title>
        <authorList>
            <person name="Qi Y."/>
            <person name="Zhao W."/>
            <person name="Zhao Y."/>
            <person name="Niu C."/>
            <person name="Cao S."/>
            <person name="Zhang Y."/>
        </authorList>
    </citation>
    <scope>NUCLEOTIDE SEQUENCE</scope>
    <source>
        <tissue evidence="17">Muscle</tissue>
    </source>
</reference>
<feature type="compositionally biased region" description="Basic and acidic residues" evidence="12">
    <location>
        <begin position="1399"/>
        <end position="1414"/>
    </location>
</feature>
<dbReference type="InterPro" id="IPR049885">
    <property type="entry name" value="MTCL1-3"/>
</dbReference>
<dbReference type="InterPro" id="IPR027881">
    <property type="entry name" value="SOGA_CC"/>
</dbReference>
<dbReference type="InterPro" id="IPR027882">
    <property type="entry name" value="SOGA1/2-like_CC"/>
</dbReference>
<feature type="compositionally biased region" description="Polar residues" evidence="12">
    <location>
        <begin position="1042"/>
        <end position="1054"/>
    </location>
</feature>
<feature type="coiled-coil region" evidence="11">
    <location>
        <begin position="881"/>
        <end position="915"/>
    </location>
</feature>
<feature type="coiled-coil region" evidence="11">
    <location>
        <begin position="786"/>
        <end position="813"/>
    </location>
</feature>
<feature type="compositionally biased region" description="Low complexity" evidence="12">
    <location>
        <begin position="1217"/>
        <end position="1231"/>
    </location>
</feature>
<dbReference type="InterPro" id="IPR045851">
    <property type="entry name" value="AMP-bd_C_sf"/>
</dbReference>
<feature type="region of interest" description="Disordered" evidence="12">
    <location>
        <begin position="1212"/>
        <end position="1231"/>
    </location>
</feature>
<evidence type="ECO:0000256" key="12">
    <source>
        <dbReference type="SAM" id="MobiDB-lite"/>
    </source>
</evidence>
<accession>A0A9Q1B2S3</accession>
<dbReference type="GO" id="GO:0008286">
    <property type="term" value="P:insulin receptor signaling pathway"/>
    <property type="evidence" value="ECO:0007669"/>
    <property type="project" value="TreeGrafter"/>
</dbReference>
<evidence type="ECO:0000259" key="14">
    <source>
        <dbReference type="Pfam" id="PF11365"/>
    </source>
</evidence>
<evidence type="ECO:0000313" key="18">
    <source>
        <dbReference type="Proteomes" id="UP001142489"/>
    </source>
</evidence>
<feature type="region of interest" description="Disordered" evidence="12">
    <location>
        <begin position="126"/>
        <end position="151"/>
    </location>
</feature>
<keyword evidence="4" id="KW-0597">Phosphoprotein</keyword>
<gene>
    <name evidence="17" type="ORF">JRQ81_014071</name>
</gene>
<keyword evidence="7" id="KW-0067">ATP-binding</keyword>
<dbReference type="Pfam" id="PF00501">
    <property type="entry name" value="AMP-binding"/>
    <property type="match status" value="1"/>
</dbReference>
<evidence type="ECO:0000256" key="6">
    <source>
        <dbReference type="ARBA" id="ARBA00022741"/>
    </source>
</evidence>
<feature type="coiled-coil region" evidence="11">
    <location>
        <begin position="221"/>
        <end position="255"/>
    </location>
</feature>
<keyword evidence="6" id="KW-0547">Nucleotide-binding</keyword>
<feature type="compositionally biased region" description="Basic and acidic residues" evidence="12">
    <location>
        <begin position="1473"/>
        <end position="1484"/>
    </location>
</feature>
<dbReference type="Pfam" id="PF14818">
    <property type="entry name" value="SOGA1-2-like_CC"/>
    <property type="match status" value="1"/>
</dbReference>
<dbReference type="Proteomes" id="UP001142489">
    <property type="component" value="Unassembled WGS sequence"/>
</dbReference>
<feature type="domain" description="AMP-dependent synthetase/ligase" evidence="13">
    <location>
        <begin position="1673"/>
        <end position="2085"/>
    </location>
</feature>
<feature type="compositionally biased region" description="Polar residues" evidence="12">
    <location>
        <begin position="1019"/>
        <end position="1028"/>
    </location>
</feature>
<dbReference type="Pfam" id="PF16177">
    <property type="entry name" value="ACAS_N"/>
    <property type="match status" value="1"/>
</dbReference>
<dbReference type="InterPro" id="IPR020845">
    <property type="entry name" value="AMP-binding_CS"/>
</dbReference>
<feature type="domain" description="SOGA 1/2-like coiled-coil" evidence="15">
    <location>
        <begin position="867"/>
        <end position="919"/>
    </location>
</feature>
<keyword evidence="10" id="KW-0472">Membrane</keyword>
<evidence type="ECO:0000256" key="1">
    <source>
        <dbReference type="ARBA" id="ARBA00004370"/>
    </source>
</evidence>
<feature type="compositionally biased region" description="Low complexity" evidence="12">
    <location>
        <begin position="1526"/>
        <end position="1556"/>
    </location>
</feature>
<dbReference type="GO" id="GO:0006629">
    <property type="term" value="P:lipid metabolic process"/>
    <property type="evidence" value="ECO:0007669"/>
    <property type="project" value="UniProtKB-KW"/>
</dbReference>
<protein>
    <recommendedName>
        <fullName evidence="3">acetate--CoA ligase</fullName>
        <ecNumber evidence="3">6.2.1.1</ecNumber>
    </recommendedName>
</protein>
<comment type="subcellular location">
    <subcellularLocation>
        <location evidence="1">Membrane</location>
    </subcellularLocation>
</comment>
<keyword evidence="9" id="KW-0443">Lipid metabolism</keyword>
<evidence type="ECO:0000256" key="5">
    <source>
        <dbReference type="ARBA" id="ARBA00022598"/>
    </source>
</evidence>
<dbReference type="PANTHER" id="PTHR15742:SF1">
    <property type="entry name" value="PROTEIN SOGA1"/>
    <property type="match status" value="1"/>
</dbReference>
<feature type="domain" description="SOGA coiled-coil" evidence="14">
    <location>
        <begin position="151"/>
        <end position="245"/>
    </location>
</feature>
<evidence type="ECO:0000259" key="13">
    <source>
        <dbReference type="Pfam" id="PF00501"/>
    </source>
</evidence>
<dbReference type="PROSITE" id="PS00455">
    <property type="entry name" value="AMP_BINDING"/>
    <property type="match status" value="1"/>
</dbReference>
<feature type="non-terminal residue" evidence="17">
    <location>
        <position position="1"/>
    </location>
</feature>
<dbReference type="InterPro" id="IPR011904">
    <property type="entry name" value="Ac_CoA_lig"/>
</dbReference>
<dbReference type="GO" id="GO:0003987">
    <property type="term" value="F:acetate-CoA ligase activity"/>
    <property type="evidence" value="ECO:0007669"/>
    <property type="project" value="UniProtKB-EC"/>
</dbReference>
<dbReference type="Gene3D" id="3.30.300.30">
    <property type="match status" value="1"/>
</dbReference>
<dbReference type="NCBIfam" id="NF001208">
    <property type="entry name" value="PRK00174.1"/>
    <property type="match status" value="1"/>
</dbReference>
<dbReference type="GO" id="GO:0019427">
    <property type="term" value="P:acetyl-CoA biosynthetic process from acetate"/>
    <property type="evidence" value="ECO:0007669"/>
    <property type="project" value="InterPro"/>
</dbReference>
<feature type="domain" description="SOGA coiled-coil" evidence="14">
    <location>
        <begin position="280"/>
        <end position="369"/>
    </location>
</feature>
<dbReference type="InterPro" id="IPR032387">
    <property type="entry name" value="ACAS_N"/>
</dbReference>
<feature type="region of interest" description="Disordered" evidence="12">
    <location>
        <begin position="1513"/>
        <end position="1559"/>
    </location>
</feature>
<dbReference type="GO" id="GO:0016020">
    <property type="term" value="C:membrane"/>
    <property type="evidence" value="ECO:0007669"/>
    <property type="project" value="UniProtKB-SubCell"/>
</dbReference>
<dbReference type="NCBIfam" id="TIGR02188">
    <property type="entry name" value="Ac_CoA_lig_AcsA"/>
    <property type="match status" value="1"/>
</dbReference>
<dbReference type="CDD" id="cd05966">
    <property type="entry name" value="ACS"/>
    <property type="match status" value="1"/>
</dbReference>
<keyword evidence="8 11" id="KW-0175">Coiled coil</keyword>
<evidence type="ECO:0000259" key="16">
    <source>
        <dbReference type="Pfam" id="PF16177"/>
    </source>
</evidence>